<evidence type="ECO:0000256" key="4">
    <source>
        <dbReference type="ARBA" id="ARBA00023002"/>
    </source>
</evidence>
<evidence type="ECO:0000256" key="5">
    <source>
        <dbReference type="ARBA" id="ARBA00023277"/>
    </source>
</evidence>
<dbReference type="InterPro" id="IPR022675">
    <property type="entry name" value="G6P_DH_C"/>
</dbReference>
<dbReference type="SUPFAM" id="SSF55347">
    <property type="entry name" value="Glyceraldehyde-3-phosphate dehydrogenase-like, C-terminal domain"/>
    <property type="match status" value="1"/>
</dbReference>
<dbReference type="AlphaFoldDB" id="A0A850PRC5"/>
<feature type="domain" description="Glucose-6-phosphate dehydrogenase C-terminal" evidence="8">
    <location>
        <begin position="181"/>
        <end position="451"/>
    </location>
</feature>
<dbReference type="UniPathway" id="UPA00115">
    <property type="reaction ID" value="UER00408"/>
</dbReference>
<dbReference type="EC" id="1.1.1.49" evidence="6"/>
<keyword evidence="5 6" id="KW-0119">Carbohydrate metabolism</keyword>
<organism evidence="9 10">
    <name type="scientific">Mycolicibacterium hippocampi</name>
    <dbReference type="NCBI Taxonomy" id="659824"/>
    <lineage>
        <taxon>Bacteria</taxon>
        <taxon>Bacillati</taxon>
        <taxon>Actinomycetota</taxon>
        <taxon>Actinomycetes</taxon>
        <taxon>Mycobacteriales</taxon>
        <taxon>Mycobacteriaceae</taxon>
        <taxon>Mycolicibacterium</taxon>
    </lineage>
</organism>
<dbReference type="GO" id="GO:0009051">
    <property type="term" value="P:pentose-phosphate shunt, oxidative branch"/>
    <property type="evidence" value="ECO:0007669"/>
    <property type="project" value="TreeGrafter"/>
</dbReference>
<feature type="binding site" evidence="6">
    <location>
        <position position="331"/>
    </location>
    <ligand>
        <name>substrate</name>
    </ligand>
</feature>
<evidence type="ECO:0000313" key="9">
    <source>
        <dbReference type="EMBL" id="NVN53128.1"/>
    </source>
</evidence>
<dbReference type="NCBIfam" id="NF009492">
    <property type="entry name" value="PRK12853.1-3"/>
    <property type="match status" value="1"/>
</dbReference>
<comment type="function">
    <text evidence="6">Catalyzes the oxidation of glucose 6-phosphate to 6-phosphogluconolactone.</text>
</comment>
<feature type="binding site" evidence="6">
    <location>
        <position position="326"/>
    </location>
    <ligand>
        <name>substrate</name>
    </ligand>
</feature>
<keyword evidence="2 6" id="KW-0313">Glucose metabolism</keyword>
<dbReference type="Gene3D" id="3.40.50.720">
    <property type="entry name" value="NAD(P)-binding Rossmann-like Domain"/>
    <property type="match status" value="1"/>
</dbReference>
<keyword evidence="4 6" id="KW-0560">Oxidoreductase</keyword>
<comment type="caution">
    <text evidence="9">The sequence shown here is derived from an EMBL/GenBank/DDBJ whole genome shotgun (WGS) entry which is preliminary data.</text>
</comment>
<protein>
    <recommendedName>
        <fullName evidence="6">Glucose-6-phosphate 1-dehydrogenase</fullName>
        <shortName evidence="6">G6PD</shortName>
        <ecNumber evidence="6">1.1.1.49</ecNumber>
    </recommendedName>
</protein>
<comment type="catalytic activity">
    <reaction evidence="6">
        <text>D-glucose 6-phosphate + NADP(+) = 6-phospho-D-glucono-1,5-lactone + NADPH + H(+)</text>
        <dbReference type="Rhea" id="RHEA:15841"/>
        <dbReference type="ChEBI" id="CHEBI:15378"/>
        <dbReference type="ChEBI" id="CHEBI:57783"/>
        <dbReference type="ChEBI" id="CHEBI:57955"/>
        <dbReference type="ChEBI" id="CHEBI:58349"/>
        <dbReference type="ChEBI" id="CHEBI:61548"/>
        <dbReference type="EC" id="1.1.1.49"/>
    </reaction>
</comment>
<feature type="binding site" evidence="6">
    <location>
        <position position="225"/>
    </location>
    <ligand>
        <name>substrate</name>
    </ligand>
</feature>
<comment type="similarity">
    <text evidence="6">Belongs to the glucose-6-phosphate dehydrogenase family.</text>
</comment>
<dbReference type="RefSeq" id="WP_178361348.1">
    <property type="nucleotide sequence ID" value="NZ_JABFYL010000048.1"/>
</dbReference>
<dbReference type="GO" id="GO:0006006">
    <property type="term" value="P:glucose metabolic process"/>
    <property type="evidence" value="ECO:0007669"/>
    <property type="project" value="UniProtKB-KW"/>
</dbReference>
<dbReference type="InterPro" id="IPR022674">
    <property type="entry name" value="G6P_DH_NAD-bd"/>
</dbReference>
<keyword evidence="3 6" id="KW-0521">NADP</keyword>
<dbReference type="PANTHER" id="PTHR23429:SF0">
    <property type="entry name" value="GLUCOSE-6-PHOSPHATE 1-DEHYDROGENASE"/>
    <property type="match status" value="1"/>
</dbReference>
<feature type="active site" description="Proton acceptor" evidence="6">
    <location>
        <position position="230"/>
    </location>
</feature>
<feature type="binding site" evidence="6">
    <location>
        <position position="206"/>
    </location>
    <ligand>
        <name>substrate</name>
    </ligand>
</feature>
<evidence type="ECO:0000256" key="3">
    <source>
        <dbReference type="ARBA" id="ARBA00022857"/>
    </source>
</evidence>
<reference evidence="9 10" key="1">
    <citation type="submission" date="2020-05" db="EMBL/GenBank/DDBJ databases">
        <title>Draft genome sequence of Mycobacterium hippocampi DL, isolated from European seabass, Dicentrarchus labrax, reared in fish farms.</title>
        <authorList>
            <person name="Stathopoulou P."/>
            <person name="Asimakis E."/>
            <person name="Tzokas K."/>
            <person name="Batargias C."/>
            <person name="Tsiamis G."/>
        </authorList>
    </citation>
    <scope>NUCLEOTIDE SEQUENCE [LARGE SCALE GENOMIC DNA]</scope>
    <source>
        <strain evidence="9 10">DL</strain>
    </source>
</reference>
<name>A0A850PRC5_9MYCO</name>
<comment type="pathway">
    <text evidence="1 6">Carbohydrate degradation; pentose phosphate pathway; D-ribulose 5-phosphate from D-glucose 6-phosphate (oxidative stage): step 1/3.</text>
</comment>
<dbReference type="PRINTS" id="PR00079">
    <property type="entry name" value="G6PDHDRGNASE"/>
</dbReference>
<dbReference type="SUPFAM" id="SSF51735">
    <property type="entry name" value="NAD(P)-binding Rossmann-fold domains"/>
    <property type="match status" value="1"/>
</dbReference>
<dbReference type="HAMAP" id="MF_00966">
    <property type="entry name" value="G6PD"/>
    <property type="match status" value="1"/>
</dbReference>
<proteinExistence type="inferred from homology"/>
<feature type="domain" description="Glucose-6-phosphate dehydrogenase NAD-binding" evidence="7">
    <location>
        <begin position="7"/>
        <end position="177"/>
    </location>
</feature>
<gene>
    <name evidence="6" type="primary">zwf</name>
    <name evidence="9" type="ORF">HLY00_5098</name>
</gene>
<feature type="binding site" evidence="6">
    <location>
        <position position="168"/>
    </location>
    <ligand>
        <name>substrate</name>
    </ligand>
</feature>
<accession>A0A850PRC5</accession>
<feature type="binding site" evidence="6">
    <location>
        <position position="172"/>
    </location>
    <ligand>
        <name>substrate</name>
    </ligand>
</feature>
<dbReference type="PANTHER" id="PTHR23429">
    <property type="entry name" value="GLUCOSE-6-PHOSPHATE 1-DEHYDROGENASE G6PD"/>
    <property type="match status" value="1"/>
</dbReference>
<dbReference type="EMBL" id="JABFYL010000048">
    <property type="protein sequence ID" value="NVN53128.1"/>
    <property type="molecule type" value="Genomic_DNA"/>
</dbReference>
<dbReference type="PIRSF" id="PIRSF000110">
    <property type="entry name" value="G6PD"/>
    <property type="match status" value="1"/>
</dbReference>
<keyword evidence="10" id="KW-1185">Reference proteome</keyword>
<evidence type="ECO:0000259" key="8">
    <source>
        <dbReference type="Pfam" id="PF02781"/>
    </source>
</evidence>
<dbReference type="Pfam" id="PF00479">
    <property type="entry name" value="G6PD_N"/>
    <property type="match status" value="1"/>
</dbReference>
<comment type="caution">
    <text evidence="6">Lacks conserved residue(s) required for the propagation of feature annotation.</text>
</comment>
<dbReference type="GO" id="GO:0004345">
    <property type="term" value="F:glucose-6-phosphate dehydrogenase activity"/>
    <property type="evidence" value="ECO:0007669"/>
    <property type="project" value="UniProtKB-UniRule"/>
</dbReference>
<dbReference type="Proteomes" id="UP000570517">
    <property type="component" value="Unassembled WGS sequence"/>
</dbReference>
<dbReference type="InterPro" id="IPR036291">
    <property type="entry name" value="NAD(P)-bd_dom_sf"/>
</dbReference>
<dbReference type="GO" id="GO:0050661">
    <property type="term" value="F:NADP binding"/>
    <property type="evidence" value="ECO:0007669"/>
    <property type="project" value="UniProtKB-UniRule"/>
</dbReference>
<evidence type="ECO:0000256" key="6">
    <source>
        <dbReference type="HAMAP-Rule" id="MF_00966"/>
    </source>
</evidence>
<dbReference type="GO" id="GO:0005829">
    <property type="term" value="C:cytosol"/>
    <property type="evidence" value="ECO:0007669"/>
    <property type="project" value="TreeGrafter"/>
</dbReference>
<sequence length="457" mass="49862">MSPRPLILLGGTGDLTGRLLLPSLAHLVAAGATAPPVIAVATDDLDEDGYRTWAVERLEAHAPEADRACREAVAERLGYQRGDATDPGALRTALDRAVGFDAGAPVIYLALPNGILGDVLTALEQAGVPDGTMIAVEKPFGVDGADARRLNRQLHRLIPEPAAFRIDHFIAKRTVLNILGLRFANRLFEPLWNNQHVEKVEIVYDEILGLEGRAGYYDKAGALRDMLQNHLLQLLALVVMDPPQALDSTTLPSRKADALRAVRVVDPVDAVRGRYGRGHLDGRELRSYLDEAGVDPDRSTETYAEFVVHVDSWRWAGVPFRLRTGKALATKRKEICVHFRPVPHSPFSGAAPEPNVLRIKLDTDGMVLELDLNGEDDPFDLERRRFETDPAPPPVPAYATVLESMLAGESTLSISDVEAEESWRIVEGVLAAWDADSSSLVEYPAGSDGPVPPASWR</sequence>
<evidence type="ECO:0000256" key="1">
    <source>
        <dbReference type="ARBA" id="ARBA00004937"/>
    </source>
</evidence>
<dbReference type="Gene3D" id="3.30.360.10">
    <property type="entry name" value="Dihydrodipicolinate Reductase, domain 2"/>
    <property type="match status" value="1"/>
</dbReference>
<feature type="binding site" evidence="6">
    <location>
        <position position="138"/>
    </location>
    <ligand>
        <name>NADP(+)</name>
        <dbReference type="ChEBI" id="CHEBI:58349"/>
    </ligand>
</feature>
<evidence type="ECO:0000259" key="7">
    <source>
        <dbReference type="Pfam" id="PF00479"/>
    </source>
</evidence>
<dbReference type="InterPro" id="IPR001282">
    <property type="entry name" value="G6P_DH"/>
</dbReference>
<evidence type="ECO:0000313" key="10">
    <source>
        <dbReference type="Proteomes" id="UP000570517"/>
    </source>
</evidence>
<evidence type="ECO:0000256" key="2">
    <source>
        <dbReference type="ARBA" id="ARBA00022526"/>
    </source>
</evidence>
<dbReference type="Pfam" id="PF02781">
    <property type="entry name" value="G6PD_C"/>
    <property type="match status" value="1"/>
</dbReference>